<dbReference type="PANTHER" id="PTHR37838:SF1">
    <property type="entry name" value="NA(+)-TRANSLOCATING NADH-QUINONE REDUCTASE SUBUNIT C"/>
    <property type="match status" value="1"/>
</dbReference>
<organism evidence="19">
    <name type="scientific">Candidatus Electrothrix aestuarii</name>
    <dbReference type="NCBI Taxonomy" id="3062594"/>
    <lineage>
        <taxon>Bacteria</taxon>
        <taxon>Pseudomonadati</taxon>
        <taxon>Thermodesulfobacteriota</taxon>
        <taxon>Desulfobulbia</taxon>
        <taxon>Desulfobulbales</taxon>
        <taxon>Desulfobulbaceae</taxon>
        <taxon>Candidatus Electrothrix</taxon>
    </lineage>
</organism>
<evidence type="ECO:0000256" key="5">
    <source>
        <dbReference type="ARBA" id="ARBA00022630"/>
    </source>
</evidence>
<evidence type="ECO:0000259" key="18">
    <source>
        <dbReference type="SMART" id="SM00900"/>
    </source>
</evidence>
<dbReference type="PIRSF" id="PIRSF009437">
    <property type="entry name" value="NQR-1_subunit_C"/>
    <property type="match status" value="1"/>
</dbReference>
<accession>A0AAU8LW48</accession>
<evidence type="ECO:0000256" key="4">
    <source>
        <dbReference type="ARBA" id="ARBA00022553"/>
    </source>
</evidence>
<evidence type="ECO:0000256" key="7">
    <source>
        <dbReference type="ARBA" id="ARBA00022692"/>
    </source>
</evidence>
<keyword evidence="2 16" id="KW-1003">Cell membrane</keyword>
<keyword evidence="10 16" id="KW-0520">NAD</keyword>
<protein>
    <recommendedName>
        <fullName evidence="16 17">Na(+)-translocating NADH-quinone reductase subunit C</fullName>
        <shortName evidence="16 17">Na(+)-NQR subunit C</shortName>
        <shortName evidence="16 17">Na(+)-translocating NQR subunit C</shortName>
        <ecNumber evidence="16 17">7.2.1.1</ecNumber>
    </recommendedName>
    <alternativeName>
        <fullName evidence="16 17">NQR complex subunit C</fullName>
    </alternativeName>
    <alternativeName>
        <fullName evidence="16 17">NQR-1 subunit C</fullName>
    </alternativeName>
</protein>
<comment type="similarity">
    <text evidence="16 17">Belongs to the NqrC family.</text>
</comment>
<reference evidence="19" key="2">
    <citation type="submission" date="2024-06" db="EMBL/GenBank/DDBJ databases">
        <authorList>
            <person name="Plum-Jensen L.E."/>
            <person name="Schramm A."/>
            <person name="Marshall I.P.G."/>
        </authorList>
    </citation>
    <scope>NUCLEOTIDE SEQUENCE</scope>
    <source>
        <strain evidence="19">Rat1</strain>
    </source>
</reference>
<evidence type="ECO:0000256" key="11">
    <source>
        <dbReference type="ARBA" id="ARBA00023053"/>
    </source>
</evidence>
<dbReference type="GO" id="GO:0010181">
    <property type="term" value="F:FMN binding"/>
    <property type="evidence" value="ECO:0007669"/>
    <property type="project" value="UniProtKB-UniRule"/>
</dbReference>
<dbReference type="EC" id="7.2.1.1" evidence="16 17"/>
<keyword evidence="4 16" id="KW-0597">Phosphoprotein</keyword>
<evidence type="ECO:0000256" key="16">
    <source>
        <dbReference type="HAMAP-Rule" id="MF_00427"/>
    </source>
</evidence>
<feature type="transmembrane region" description="Helical" evidence="16">
    <location>
        <begin position="12"/>
        <end position="34"/>
    </location>
</feature>
<evidence type="ECO:0000256" key="10">
    <source>
        <dbReference type="ARBA" id="ARBA00023027"/>
    </source>
</evidence>
<dbReference type="PANTHER" id="PTHR37838">
    <property type="entry name" value="NA(+)-TRANSLOCATING NADH-QUINONE REDUCTASE SUBUNIT C"/>
    <property type="match status" value="1"/>
</dbReference>
<keyword evidence="8 16" id="KW-1278">Translocase</keyword>
<evidence type="ECO:0000256" key="9">
    <source>
        <dbReference type="ARBA" id="ARBA00022989"/>
    </source>
</evidence>
<keyword evidence="12 16" id="KW-0406">Ion transport</keyword>
<dbReference type="SMART" id="SM00900">
    <property type="entry name" value="FMN_bind"/>
    <property type="match status" value="1"/>
</dbReference>
<comment type="caution">
    <text evidence="16">Lacks conserved residue(s) required for the propagation of feature annotation.</text>
</comment>
<feature type="domain" description="FMN-binding" evidence="18">
    <location>
        <begin position="143"/>
        <end position="242"/>
    </location>
</feature>
<dbReference type="NCBIfam" id="NF003749">
    <property type="entry name" value="PRK05346.1-5"/>
    <property type="match status" value="1"/>
</dbReference>
<dbReference type="NCBIfam" id="TIGR01938">
    <property type="entry name" value="nqrC"/>
    <property type="match status" value="1"/>
</dbReference>
<evidence type="ECO:0000256" key="2">
    <source>
        <dbReference type="ARBA" id="ARBA00022475"/>
    </source>
</evidence>
<comment type="subunit">
    <text evidence="16 17">Composed of six subunits; NqrA, NqrB, NqrC, NqrD, NqrE and NqrF.</text>
</comment>
<evidence type="ECO:0000256" key="8">
    <source>
        <dbReference type="ARBA" id="ARBA00022967"/>
    </source>
</evidence>
<keyword evidence="6 16" id="KW-0288">FMN</keyword>
<comment type="function">
    <text evidence="16">NQR complex catalyzes the reduction of ubiquinone-1 to ubiquinol by two successive reactions, coupled with the transport of Na(+) ions from the cytoplasm to the periplasm. NqrA to NqrE are probably involved in the second step, the conversion of ubisemiquinone to ubiquinol.</text>
</comment>
<evidence type="ECO:0000313" key="19">
    <source>
        <dbReference type="EMBL" id="XCN73406.1"/>
    </source>
</evidence>
<comment type="catalytic activity">
    <reaction evidence="16 17">
        <text>a ubiquinone + n Na(+)(in) + NADH + H(+) = a ubiquinol + n Na(+)(out) + NAD(+)</text>
        <dbReference type="Rhea" id="RHEA:47748"/>
        <dbReference type="Rhea" id="RHEA-COMP:9565"/>
        <dbReference type="Rhea" id="RHEA-COMP:9566"/>
        <dbReference type="ChEBI" id="CHEBI:15378"/>
        <dbReference type="ChEBI" id="CHEBI:16389"/>
        <dbReference type="ChEBI" id="CHEBI:17976"/>
        <dbReference type="ChEBI" id="CHEBI:29101"/>
        <dbReference type="ChEBI" id="CHEBI:57540"/>
        <dbReference type="ChEBI" id="CHEBI:57945"/>
        <dbReference type="EC" id="7.2.1.1"/>
    </reaction>
</comment>
<dbReference type="GO" id="GO:0016655">
    <property type="term" value="F:oxidoreductase activity, acting on NAD(P)H, quinone or similar compound as acceptor"/>
    <property type="evidence" value="ECO:0007669"/>
    <property type="project" value="UniProtKB-UniRule"/>
</dbReference>
<dbReference type="AlphaFoldDB" id="A0AAU8LW48"/>
<gene>
    <name evidence="16" type="primary">nqrC</name>
    <name evidence="19" type="ORF">Q3M24_01245</name>
</gene>
<evidence type="ECO:0000256" key="6">
    <source>
        <dbReference type="ARBA" id="ARBA00022643"/>
    </source>
</evidence>
<keyword evidence="15 16" id="KW-0739">Sodium transport</keyword>
<evidence type="ECO:0000256" key="13">
    <source>
        <dbReference type="ARBA" id="ARBA00023075"/>
    </source>
</evidence>
<reference evidence="19" key="1">
    <citation type="journal article" date="2024" name="Syst. Appl. Microbiol.">
        <title>First single-strain enrichments of Electrothrix cable bacteria, description of E. aestuarii sp. nov. and E. rattekaaiensis sp. nov., and proposal of a cable bacteria taxonomy following the rules of the SeqCode.</title>
        <authorList>
            <person name="Plum-Jensen L.E."/>
            <person name="Schramm A."/>
            <person name="Marshall I.P.G."/>
        </authorList>
    </citation>
    <scope>NUCLEOTIDE SEQUENCE</scope>
    <source>
        <strain evidence="19">Rat1</strain>
    </source>
</reference>
<name>A0AAU8LW48_9BACT</name>
<dbReference type="GO" id="GO:0006814">
    <property type="term" value="P:sodium ion transport"/>
    <property type="evidence" value="ECO:0007669"/>
    <property type="project" value="UniProtKB-UniRule"/>
</dbReference>
<evidence type="ECO:0000256" key="14">
    <source>
        <dbReference type="ARBA" id="ARBA00023136"/>
    </source>
</evidence>
<dbReference type="InterPro" id="IPR007329">
    <property type="entry name" value="FMN-bd"/>
</dbReference>
<evidence type="ECO:0000256" key="15">
    <source>
        <dbReference type="ARBA" id="ARBA00023201"/>
    </source>
</evidence>
<sequence length="257" mass="28177">MDKETSTAAFRAVMVLALVCSVLVAGAAVGLRPLQEANRKLDRKKNILRAADLYQGKGDVEELFQQVETKVVRLADGSFVPPEEIDPAEFDQLGSLQSKETSKKLGKEEDKAGLNRLEKYSLVYLVKKDGQLDKVILPIRGKGLWSTLYGYLALSADLSTIIGITFYEHGETPGLGGEIENPDWQAGWQGKQLYDSNDPNGQPALQVVKGQGKGPHQVDGVSGATLTMKGVNNLMHFWFGEHGFGPFLERFRGVSKK</sequence>
<dbReference type="Pfam" id="PF04205">
    <property type="entry name" value="FMN_bind"/>
    <property type="match status" value="1"/>
</dbReference>
<proteinExistence type="inferred from homology"/>
<dbReference type="InterPro" id="IPR010204">
    <property type="entry name" value="NqrC"/>
</dbReference>
<evidence type="ECO:0000256" key="12">
    <source>
        <dbReference type="ARBA" id="ARBA00023065"/>
    </source>
</evidence>
<evidence type="ECO:0000256" key="3">
    <source>
        <dbReference type="ARBA" id="ARBA00022519"/>
    </source>
</evidence>
<dbReference type="GO" id="GO:0005886">
    <property type="term" value="C:plasma membrane"/>
    <property type="evidence" value="ECO:0007669"/>
    <property type="project" value="UniProtKB-SubCell"/>
</dbReference>
<keyword evidence="11 16" id="KW-0915">Sodium</keyword>
<comment type="cofactor">
    <cofactor evidence="16 17">
        <name>FMN</name>
        <dbReference type="ChEBI" id="CHEBI:58210"/>
    </cofactor>
</comment>
<keyword evidence="13 16" id="KW-0830">Ubiquinone</keyword>
<keyword evidence="7 16" id="KW-0812">Transmembrane</keyword>
<evidence type="ECO:0000256" key="1">
    <source>
        <dbReference type="ARBA" id="ARBA00022448"/>
    </source>
</evidence>
<feature type="modified residue" description="FMN phosphoryl threonine" evidence="16">
    <location>
        <position position="225"/>
    </location>
</feature>
<dbReference type="HAMAP" id="MF_00427">
    <property type="entry name" value="NqrC"/>
    <property type="match status" value="1"/>
</dbReference>
<keyword evidence="1 16" id="KW-0813">Transport</keyword>
<keyword evidence="14 16" id="KW-0472">Membrane</keyword>
<comment type="subcellular location">
    <subcellularLocation>
        <location evidence="16">Cell membrane</location>
        <topology evidence="16">Single-pass membrane protein</topology>
    </subcellularLocation>
</comment>
<keyword evidence="9 16" id="KW-1133">Transmembrane helix</keyword>
<dbReference type="KEGG" id="eaj:Q3M24_01245"/>
<keyword evidence="5 16" id="KW-0285">Flavoprotein</keyword>
<dbReference type="EMBL" id="CP159373">
    <property type="protein sequence ID" value="XCN73406.1"/>
    <property type="molecule type" value="Genomic_DNA"/>
</dbReference>
<keyword evidence="3" id="KW-0997">Cell inner membrane</keyword>
<evidence type="ECO:0000256" key="17">
    <source>
        <dbReference type="PIRNR" id="PIRNR009437"/>
    </source>
</evidence>